<dbReference type="Gene3D" id="3.40.50.12780">
    <property type="entry name" value="N-terminal domain of ligase-like"/>
    <property type="match status" value="1"/>
</dbReference>
<evidence type="ECO:0000259" key="4">
    <source>
        <dbReference type="Pfam" id="PF13193"/>
    </source>
</evidence>
<evidence type="ECO:0000256" key="1">
    <source>
        <dbReference type="ARBA" id="ARBA00006432"/>
    </source>
</evidence>
<dbReference type="EMBL" id="MAXA01000245">
    <property type="protein sequence ID" value="OHV22635.1"/>
    <property type="molecule type" value="Genomic_DNA"/>
</dbReference>
<dbReference type="PANTHER" id="PTHR43767:SF1">
    <property type="entry name" value="NONRIBOSOMAL PEPTIDE SYNTHASE PES1 (EUROFUNG)-RELATED"/>
    <property type="match status" value="1"/>
</dbReference>
<evidence type="ECO:0000313" key="5">
    <source>
        <dbReference type="EMBL" id="OHV22635.1"/>
    </source>
</evidence>
<sequence length="573" mass="61252">MPTDSASEDVLSTARPWLAAYPPRIDPSPRLAHSSIVDAWRDRVAGNPGRTAVRYFDGSLSAAELDAHADALAAELQERDVRPGDRVGVYLQNVPYYPISLLAIWKAGGIAVPLNPMYRGRELRRLIDDSGTTGIILARGTDAQTRETLAGSTVRWLLSASARDFQTADDPRVFGTGGDPAPSPDGDLAAILTRRRGQHPEPVETTLDDTAFLTYTSGTTGPPKGALNTHRNFLNSVLNYGRWLLLEPGDVVFAIAPLFHITGLSLNAGIALLNDTTLSMSGRFEPSVVLEAFRDHGVTTTIGSITAFNAFFRVDGAGPEHFATVKRLYSGGAPIPPSTVEAFRSRFGPYLHNIWGMTETTGGGIAVPPGAAAPVHGPSGTLSIGVPMQNVDVWITDESGAPRPPGGEGELVISAPQVIPGYWRNPEASAHALAGGRLRTGDVAVLDAAGWVYLVDRVKDQINTSGFKVWPREVEDVLYEHPDVFEAAVVGLPDAYRGETVAAYVSLRDGAATTPEELTAFARERLAAYKYPRRISILPELPKTATGKIQRAVLREQAPAGQVAPAAPRAEPG</sequence>
<evidence type="ECO:0000259" key="3">
    <source>
        <dbReference type="Pfam" id="PF00501"/>
    </source>
</evidence>
<reference evidence="6" key="1">
    <citation type="submission" date="2016-07" db="EMBL/GenBank/DDBJ databases">
        <title>Frankia sp. NRRL B-16219 Genome sequencing.</title>
        <authorList>
            <person name="Ghodhbane-Gtari F."/>
            <person name="Swanson E."/>
            <person name="Gueddou A."/>
            <person name="Louati M."/>
            <person name="Nouioui I."/>
            <person name="Hezbri K."/>
            <person name="Abebe-Akele F."/>
            <person name="Simpson S."/>
            <person name="Morris K."/>
            <person name="Thomas K."/>
            <person name="Gtari M."/>
            <person name="Tisa L.S."/>
        </authorList>
    </citation>
    <scope>NUCLEOTIDE SEQUENCE [LARGE SCALE GENOMIC DNA]</scope>
    <source>
        <strain evidence="6">NRRL B-16219</strain>
    </source>
</reference>
<accession>A0A1S1PP00</accession>
<dbReference type="Pfam" id="PF00501">
    <property type="entry name" value="AMP-binding"/>
    <property type="match status" value="1"/>
</dbReference>
<dbReference type="GO" id="GO:0016878">
    <property type="term" value="F:acid-thiol ligase activity"/>
    <property type="evidence" value="ECO:0007669"/>
    <property type="project" value="UniProtKB-ARBA"/>
</dbReference>
<dbReference type="InterPro" id="IPR042099">
    <property type="entry name" value="ANL_N_sf"/>
</dbReference>
<dbReference type="AlphaFoldDB" id="A0A1S1PP00"/>
<keyword evidence="6" id="KW-1185">Reference proteome</keyword>
<dbReference type="InterPro" id="IPR025110">
    <property type="entry name" value="AMP-bd_C"/>
</dbReference>
<dbReference type="FunFam" id="3.30.300.30:FF:000008">
    <property type="entry name" value="2,3-dihydroxybenzoate-AMP ligase"/>
    <property type="match status" value="1"/>
</dbReference>
<dbReference type="SUPFAM" id="SSF56801">
    <property type="entry name" value="Acetyl-CoA synthetase-like"/>
    <property type="match status" value="1"/>
</dbReference>
<feature type="domain" description="AMP-dependent synthetase/ligase" evidence="3">
    <location>
        <begin position="41"/>
        <end position="423"/>
    </location>
</feature>
<dbReference type="PROSITE" id="PS00455">
    <property type="entry name" value="AMP_BINDING"/>
    <property type="match status" value="1"/>
</dbReference>
<dbReference type="PANTHER" id="PTHR43767">
    <property type="entry name" value="LONG-CHAIN-FATTY-ACID--COA LIGASE"/>
    <property type="match status" value="1"/>
</dbReference>
<comment type="similarity">
    <text evidence="1">Belongs to the ATP-dependent AMP-binding enzyme family.</text>
</comment>
<dbReference type="InterPro" id="IPR050237">
    <property type="entry name" value="ATP-dep_AMP-bd_enzyme"/>
</dbReference>
<proteinExistence type="inferred from homology"/>
<keyword evidence="2" id="KW-0436">Ligase</keyword>
<evidence type="ECO:0000313" key="6">
    <source>
        <dbReference type="Proteomes" id="UP000179769"/>
    </source>
</evidence>
<dbReference type="RefSeq" id="WP_071066023.1">
    <property type="nucleotide sequence ID" value="NZ_MAXA01000245.1"/>
</dbReference>
<protein>
    <submittedName>
        <fullName evidence="5">Acyl-CoA synthetase</fullName>
    </submittedName>
</protein>
<dbReference type="InterPro" id="IPR020845">
    <property type="entry name" value="AMP-binding_CS"/>
</dbReference>
<comment type="caution">
    <text evidence="5">The sequence shown here is derived from an EMBL/GenBank/DDBJ whole genome shotgun (WGS) entry which is preliminary data.</text>
</comment>
<dbReference type="Pfam" id="PF13193">
    <property type="entry name" value="AMP-binding_C"/>
    <property type="match status" value="1"/>
</dbReference>
<dbReference type="InterPro" id="IPR045851">
    <property type="entry name" value="AMP-bd_C_sf"/>
</dbReference>
<name>A0A1S1PP00_9ACTN</name>
<evidence type="ECO:0000256" key="2">
    <source>
        <dbReference type="ARBA" id="ARBA00022598"/>
    </source>
</evidence>
<dbReference type="Proteomes" id="UP000179769">
    <property type="component" value="Unassembled WGS sequence"/>
</dbReference>
<dbReference type="Gene3D" id="3.30.300.30">
    <property type="match status" value="1"/>
</dbReference>
<organism evidence="5 6">
    <name type="scientific">Parafrankia soli</name>
    <dbReference type="NCBI Taxonomy" id="2599596"/>
    <lineage>
        <taxon>Bacteria</taxon>
        <taxon>Bacillati</taxon>
        <taxon>Actinomycetota</taxon>
        <taxon>Actinomycetes</taxon>
        <taxon>Frankiales</taxon>
        <taxon>Frankiaceae</taxon>
        <taxon>Parafrankia</taxon>
    </lineage>
</organism>
<feature type="domain" description="AMP-binding enzyme C-terminal" evidence="4">
    <location>
        <begin position="473"/>
        <end position="548"/>
    </location>
</feature>
<dbReference type="OrthoDB" id="9803968at2"/>
<gene>
    <name evidence="5" type="ORF">BBK14_25305</name>
</gene>
<dbReference type="InterPro" id="IPR000873">
    <property type="entry name" value="AMP-dep_synth/lig_dom"/>
</dbReference>